<name>A0A3M7H2Q1_HORWE</name>
<evidence type="ECO:0000313" key="3">
    <source>
        <dbReference type="EMBL" id="RMY92439.1"/>
    </source>
</evidence>
<accession>A0A3M7H2Q1</accession>
<evidence type="ECO:0000313" key="5">
    <source>
        <dbReference type="Proteomes" id="UP000269539"/>
    </source>
</evidence>
<keyword evidence="2" id="KW-0732">Signal</keyword>
<protein>
    <submittedName>
        <fullName evidence="4">Uncharacterized protein</fullName>
    </submittedName>
</protein>
<dbReference type="EMBL" id="QWIQ01000348">
    <property type="protein sequence ID" value="RMY92439.1"/>
    <property type="molecule type" value="Genomic_DNA"/>
</dbReference>
<dbReference type="VEuPathDB" id="FungiDB:BTJ68_06659"/>
<feature type="chain" id="PRO_5036086499" evidence="2">
    <location>
        <begin position="17"/>
        <end position="230"/>
    </location>
</feature>
<evidence type="ECO:0000256" key="1">
    <source>
        <dbReference type="SAM" id="MobiDB-lite"/>
    </source>
</evidence>
<dbReference type="EMBL" id="QWIO01000139">
    <property type="protein sequence ID" value="RMZ07182.1"/>
    <property type="molecule type" value="Genomic_DNA"/>
</dbReference>
<feature type="region of interest" description="Disordered" evidence="1">
    <location>
        <begin position="119"/>
        <end position="143"/>
    </location>
</feature>
<feature type="region of interest" description="Disordered" evidence="1">
    <location>
        <begin position="74"/>
        <end position="101"/>
    </location>
</feature>
<reference evidence="5 6" key="1">
    <citation type="journal article" date="2018" name="BMC Genomics">
        <title>Genomic evidence for intraspecific hybridization in a clonal and extremely halotolerant yeast.</title>
        <authorList>
            <person name="Gostincar C."/>
            <person name="Stajich J.E."/>
            <person name="Zupancic J."/>
            <person name="Zalar P."/>
            <person name="Gunde-Cimerman N."/>
        </authorList>
    </citation>
    <scope>NUCLEOTIDE SEQUENCE [LARGE SCALE GENOMIC DNA]</scope>
    <source>
        <strain evidence="4 5">EXF-10513</strain>
        <strain evidence="3 6">EXF-171</strain>
    </source>
</reference>
<comment type="caution">
    <text evidence="4">The sequence shown here is derived from an EMBL/GenBank/DDBJ whole genome shotgun (WGS) entry which is preliminary data.</text>
</comment>
<feature type="compositionally biased region" description="Low complexity" evidence="1">
    <location>
        <begin position="76"/>
        <end position="99"/>
    </location>
</feature>
<feature type="signal peptide" evidence="2">
    <location>
        <begin position="1"/>
        <end position="16"/>
    </location>
</feature>
<gene>
    <name evidence="3" type="ORF">D0862_09487</name>
    <name evidence="4" type="ORF">D0864_02056</name>
</gene>
<evidence type="ECO:0000313" key="4">
    <source>
        <dbReference type="EMBL" id="RMZ07182.1"/>
    </source>
</evidence>
<feature type="compositionally biased region" description="Basic and acidic residues" evidence="1">
    <location>
        <begin position="119"/>
        <end position="136"/>
    </location>
</feature>
<sequence length="230" mass="25035">MHSLVCIFAFLGLALAAPTQNNTTTTTPTIVTNPTTGAHTFPTTSTNHPSSTPCPILIENTPWLLTNITHFTPSFPSQNHPTNSTTTTTTPSSSPSNPSAFISFSFHDTNKGLELETRCFRTHPPRDRRSGSEVDNKPGGGTYYPCEDGRVRFAFTAAGEGEGTKGVLKVGRGHRDDCLGKPPYNYMVAYGKQMLQLANMTTTTNTTSTSTDRGIWSWLERLEMKITAVT</sequence>
<organism evidence="4 5">
    <name type="scientific">Hortaea werneckii</name>
    <name type="common">Black yeast</name>
    <name type="synonym">Cladosporium werneckii</name>
    <dbReference type="NCBI Taxonomy" id="91943"/>
    <lineage>
        <taxon>Eukaryota</taxon>
        <taxon>Fungi</taxon>
        <taxon>Dikarya</taxon>
        <taxon>Ascomycota</taxon>
        <taxon>Pezizomycotina</taxon>
        <taxon>Dothideomycetes</taxon>
        <taxon>Dothideomycetidae</taxon>
        <taxon>Mycosphaerellales</taxon>
        <taxon>Teratosphaeriaceae</taxon>
        <taxon>Hortaea</taxon>
    </lineage>
</organism>
<dbReference type="AlphaFoldDB" id="A0A3M7H2Q1"/>
<evidence type="ECO:0000313" key="6">
    <source>
        <dbReference type="Proteomes" id="UP000281468"/>
    </source>
</evidence>
<evidence type="ECO:0000256" key="2">
    <source>
        <dbReference type="SAM" id="SignalP"/>
    </source>
</evidence>
<proteinExistence type="predicted"/>
<dbReference type="Proteomes" id="UP000269539">
    <property type="component" value="Unassembled WGS sequence"/>
</dbReference>
<dbReference type="Proteomes" id="UP000281468">
    <property type="component" value="Unassembled WGS sequence"/>
</dbReference>